<dbReference type="InterPro" id="IPR011765">
    <property type="entry name" value="Pept_M16_N"/>
</dbReference>
<protein>
    <submittedName>
        <fullName evidence="5">Insulinase family protein</fullName>
    </submittedName>
</protein>
<dbReference type="GO" id="GO:0004222">
    <property type="term" value="F:metalloendopeptidase activity"/>
    <property type="evidence" value="ECO:0007669"/>
    <property type="project" value="InterPro"/>
</dbReference>
<dbReference type="InterPro" id="IPR007863">
    <property type="entry name" value="Peptidase_M16_C"/>
</dbReference>
<evidence type="ECO:0000259" key="3">
    <source>
        <dbReference type="Pfam" id="PF00675"/>
    </source>
</evidence>
<dbReference type="AlphaFoldDB" id="A0A3A9ZAJ5"/>
<accession>A0A3A9ZAJ5</accession>
<dbReference type="Pfam" id="PF00675">
    <property type="entry name" value="Peptidase_M16"/>
    <property type="match status" value="1"/>
</dbReference>
<organism evidence="5 6">
    <name type="scientific">Micromonospora endolithica</name>
    <dbReference type="NCBI Taxonomy" id="230091"/>
    <lineage>
        <taxon>Bacteria</taxon>
        <taxon>Bacillati</taxon>
        <taxon>Actinomycetota</taxon>
        <taxon>Actinomycetes</taxon>
        <taxon>Micromonosporales</taxon>
        <taxon>Micromonosporaceae</taxon>
        <taxon>Micromonospora</taxon>
    </lineage>
</organism>
<keyword evidence="6" id="KW-1185">Reference proteome</keyword>
<dbReference type="OrthoDB" id="9811314at2"/>
<name>A0A3A9ZAJ5_9ACTN</name>
<dbReference type="InterPro" id="IPR001431">
    <property type="entry name" value="Pept_M16_Zn_BS"/>
</dbReference>
<dbReference type="PROSITE" id="PS00143">
    <property type="entry name" value="INSULINASE"/>
    <property type="match status" value="1"/>
</dbReference>
<evidence type="ECO:0000259" key="4">
    <source>
        <dbReference type="Pfam" id="PF05193"/>
    </source>
</evidence>
<dbReference type="Gene3D" id="3.30.830.10">
    <property type="entry name" value="Metalloenzyme, LuxS/M16 peptidase-like"/>
    <property type="match status" value="2"/>
</dbReference>
<dbReference type="Proteomes" id="UP000281726">
    <property type="component" value="Unassembled WGS sequence"/>
</dbReference>
<dbReference type="InterPro" id="IPR050361">
    <property type="entry name" value="MPP/UQCRC_Complex"/>
</dbReference>
<feature type="domain" description="Peptidase M16 C-terminal" evidence="4">
    <location>
        <begin position="175"/>
        <end position="354"/>
    </location>
</feature>
<evidence type="ECO:0000256" key="1">
    <source>
        <dbReference type="ARBA" id="ARBA00007261"/>
    </source>
</evidence>
<dbReference type="Pfam" id="PF05193">
    <property type="entry name" value="Peptidase_M16_C"/>
    <property type="match status" value="1"/>
</dbReference>
<reference evidence="5 6" key="1">
    <citation type="journal article" date="2004" name="Syst. Appl. Microbiol.">
        <title>Cryptoendolithic actinomycetes from antarctic sandstone rock samples: Micromonospora endolithica sp. nov. and two isolates related to Micromonospora coerulea Jensen 1932.</title>
        <authorList>
            <person name="Hirsch P."/>
            <person name="Mevs U."/>
            <person name="Kroppenstedt R.M."/>
            <person name="Schumann P."/>
            <person name="Stackebrandt E."/>
        </authorList>
    </citation>
    <scope>NUCLEOTIDE SEQUENCE [LARGE SCALE GENOMIC DNA]</scope>
    <source>
        <strain evidence="5 6">JCM 12677</strain>
    </source>
</reference>
<dbReference type="GO" id="GO:0006508">
    <property type="term" value="P:proteolysis"/>
    <property type="evidence" value="ECO:0007669"/>
    <property type="project" value="InterPro"/>
</dbReference>
<comment type="similarity">
    <text evidence="1 2">Belongs to the peptidase M16 family.</text>
</comment>
<comment type="caution">
    <text evidence="5">The sequence shown here is derived from an EMBL/GenBank/DDBJ whole genome shotgun (WGS) entry which is preliminary data.</text>
</comment>
<evidence type="ECO:0000256" key="2">
    <source>
        <dbReference type="RuleBase" id="RU004447"/>
    </source>
</evidence>
<gene>
    <name evidence="5" type="ORF">D7223_16990</name>
</gene>
<sequence length="432" mass="46045">MVQESALSATIRETTLPGGLRVITETVPSMSSVALGAFVDVGACAEPAALGGLSHFLEHLLFKGTPRRDALQVARAIDAVGGDSNAQAGKELTFFHVRVRDTELPVAVDLLLDLLTSPRLDAGDVEAERRVILGELAMQEDDPGTVVRTLLGRALFGDGTLARPAVGTRESVLAIGADDVREFYHRHYRPDRVLIAAAGNVGHDELVDRVATAVADAGWQATTGGADTTTDARMQDGGPRVRVLHRPWEQAHVTLGVRGMGHTDPRRYAMTVLGTAFGGGLSSRLFQEVRERRGLAYAIGSYASSYRDTGTFVLFAGCAPAKVDDLLACLGEQVVDLRARGLTDDELDRGKRQLAGKFVLGQEDTFSRMTRIASSRLFTGVAESVSDVLDGIAAVRAEDIDAVAAELWNVGRSRLAVAGPVDPDHDFAAVLP</sequence>
<dbReference type="InterPro" id="IPR011249">
    <property type="entry name" value="Metalloenz_LuxS/M16"/>
</dbReference>
<feature type="domain" description="Peptidase M16 N-terminal" evidence="3">
    <location>
        <begin position="21"/>
        <end position="168"/>
    </location>
</feature>
<evidence type="ECO:0000313" key="6">
    <source>
        <dbReference type="Proteomes" id="UP000281726"/>
    </source>
</evidence>
<dbReference type="EMBL" id="RBAK01000006">
    <property type="protein sequence ID" value="RKN45318.1"/>
    <property type="molecule type" value="Genomic_DNA"/>
</dbReference>
<dbReference type="RefSeq" id="WP_120729382.1">
    <property type="nucleotide sequence ID" value="NZ_RBAK01000006.1"/>
</dbReference>
<proteinExistence type="inferred from homology"/>
<dbReference type="PANTHER" id="PTHR11851:SF49">
    <property type="entry name" value="MITOCHONDRIAL-PROCESSING PEPTIDASE SUBUNIT ALPHA"/>
    <property type="match status" value="1"/>
</dbReference>
<dbReference type="GO" id="GO:0046872">
    <property type="term" value="F:metal ion binding"/>
    <property type="evidence" value="ECO:0007669"/>
    <property type="project" value="InterPro"/>
</dbReference>
<dbReference type="SUPFAM" id="SSF63411">
    <property type="entry name" value="LuxS/MPP-like metallohydrolase"/>
    <property type="match status" value="2"/>
</dbReference>
<dbReference type="PANTHER" id="PTHR11851">
    <property type="entry name" value="METALLOPROTEASE"/>
    <property type="match status" value="1"/>
</dbReference>
<evidence type="ECO:0000313" key="5">
    <source>
        <dbReference type="EMBL" id="RKN45318.1"/>
    </source>
</evidence>